<name>A0A6G1QJP6_CHAAH</name>
<keyword evidence="4" id="KW-1185">Reference proteome</keyword>
<organism evidence="3 4">
    <name type="scientific">Channa argus</name>
    <name type="common">Northern snakehead</name>
    <name type="synonym">Ophicephalus argus</name>
    <dbReference type="NCBI Taxonomy" id="215402"/>
    <lineage>
        <taxon>Eukaryota</taxon>
        <taxon>Metazoa</taxon>
        <taxon>Chordata</taxon>
        <taxon>Craniata</taxon>
        <taxon>Vertebrata</taxon>
        <taxon>Euteleostomi</taxon>
        <taxon>Actinopterygii</taxon>
        <taxon>Neopterygii</taxon>
        <taxon>Teleostei</taxon>
        <taxon>Neoteleostei</taxon>
        <taxon>Acanthomorphata</taxon>
        <taxon>Anabantaria</taxon>
        <taxon>Anabantiformes</taxon>
        <taxon>Channoidei</taxon>
        <taxon>Channidae</taxon>
        <taxon>Channa</taxon>
    </lineage>
</organism>
<feature type="compositionally biased region" description="Basic and acidic residues" evidence="2">
    <location>
        <begin position="124"/>
        <end position="145"/>
    </location>
</feature>
<evidence type="ECO:0000256" key="1">
    <source>
        <dbReference type="SAM" id="Coils"/>
    </source>
</evidence>
<feature type="coiled-coil region" evidence="1">
    <location>
        <begin position="59"/>
        <end position="110"/>
    </location>
</feature>
<dbReference type="Proteomes" id="UP000503349">
    <property type="component" value="Chromosome 18"/>
</dbReference>
<gene>
    <name evidence="3" type="ORF">EXN66_Car018372</name>
</gene>
<evidence type="ECO:0000256" key="2">
    <source>
        <dbReference type="SAM" id="MobiDB-lite"/>
    </source>
</evidence>
<feature type="region of interest" description="Disordered" evidence="2">
    <location>
        <begin position="114"/>
        <end position="145"/>
    </location>
</feature>
<reference evidence="4" key="2">
    <citation type="submission" date="2019-02" db="EMBL/GenBank/DDBJ databases">
        <title>Opniocepnalus argus Var Kimnra genome.</title>
        <authorList>
            <person name="Zhou C."/>
            <person name="Xiao S."/>
        </authorList>
    </citation>
    <scope>NUCLEOTIDE SEQUENCE [LARGE SCALE GENOMIC DNA]</scope>
</reference>
<proteinExistence type="predicted"/>
<dbReference type="EMBL" id="CM015729">
    <property type="protein sequence ID" value="KAF3702684.1"/>
    <property type="molecule type" value="Genomic_DNA"/>
</dbReference>
<evidence type="ECO:0000313" key="3">
    <source>
        <dbReference type="EMBL" id="KAF3702684.1"/>
    </source>
</evidence>
<reference evidence="3 4" key="1">
    <citation type="submission" date="2019-02" db="EMBL/GenBank/DDBJ databases">
        <title>Opniocepnalus argus genome.</title>
        <authorList>
            <person name="Zhou C."/>
            <person name="Xiao S."/>
        </authorList>
    </citation>
    <scope>NUCLEOTIDE SEQUENCE [LARGE SCALE GENOMIC DNA]</scope>
    <source>
        <strain evidence="3">OARG1902GOOAL</strain>
        <tissue evidence="3">Muscle</tissue>
    </source>
</reference>
<accession>A0A6G1QJP6</accession>
<evidence type="ECO:0000313" key="4">
    <source>
        <dbReference type="Proteomes" id="UP000503349"/>
    </source>
</evidence>
<protein>
    <submittedName>
        <fullName evidence="3">Uncharacterized protein</fullName>
    </submittedName>
</protein>
<dbReference type="AlphaFoldDB" id="A0A6G1QJP6"/>
<keyword evidence="1" id="KW-0175">Coiled coil</keyword>
<sequence length="145" mass="17049">MRAVKAFRVFIRLPKPRAPLPIRLVDTASHVNEMQRRETLTSCCQILQNTNPLLHDSIIQVLRKSLLSAANEIKLLKEENGAVKEQRDLMEDEQRQMRKFEEELKVKGELLKGETRKRQARTKVHMDRLPLLTKAEEEIRRNDQQ</sequence>